<keyword evidence="1" id="KW-0805">Transcription regulation</keyword>
<dbReference type="Pfam" id="PF16925">
    <property type="entry name" value="TetR_C_13"/>
    <property type="match status" value="1"/>
</dbReference>
<dbReference type="SUPFAM" id="SSF46689">
    <property type="entry name" value="Homeodomain-like"/>
    <property type="match status" value="1"/>
</dbReference>
<gene>
    <name evidence="5" type="ORF">LCGC14_2267910</name>
</gene>
<dbReference type="Gene3D" id="1.10.357.10">
    <property type="entry name" value="Tetracycline Repressor, domain 2"/>
    <property type="match status" value="1"/>
</dbReference>
<organism evidence="5">
    <name type="scientific">marine sediment metagenome</name>
    <dbReference type="NCBI Taxonomy" id="412755"/>
    <lineage>
        <taxon>unclassified sequences</taxon>
        <taxon>metagenomes</taxon>
        <taxon>ecological metagenomes</taxon>
    </lineage>
</organism>
<keyword evidence="2" id="KW-0238">DNA-binding</keyword>
<dbReference type="InterPro" id="IPR011075">
    <property type="entry name" value="TetR_C"/>
</dbReference>
<dbReference type="PROSITE" id="PS50977">
    <property type="entry name" value="HTH_TETR_2"/>
    <property type="match status" value="1"/>
</dbReference>
<sequence length="194" mass="22004">MPRKKTFIPEQALDKAMYIFWEKGFDNTSLPDLLTTMGISRQSMYDTFGDKRKLFIQVMDRYEDNMKEAMAQLLTSHDTSLDAIKGHFRSTLATINLQPKRKACLMANTAMELAFKDEVIISKVKNYMEMYMKAFLHALAVAQKNNEISKSVNIEALAKYLTTNLHGLGIMAKCGATEDDLNDIIGVTFAILEK</sequence>
<reference evidence="5" key="1">
    <citation type="journal article" date="2015" name="Nature">
        <title>Complex archaea that bridge the gap between prokaryotes and eukaryotes.</title>
        <authorList>
            <person name="Spang A."/>
            <person name="Saw J.H."/>
            <person name="Jorgensen S.L."/>
            <person name="Zaremba-Niedzwiedzka K."/>
            <person name="Martijn J."/>
            <person name="Lind A.E."/>
            <person name="van Eijk R."/>
            <person name="Schleper C."/>
            <person name="Guy L."/>
            <person name="Ettema T.J."/>
        </authorList>
    </citation>
    <scope>NUCLEOTIDE SEQUENCE</scope>
</reference>
<evidence type="ECO:0000313" key="5">
    <source>
        <dbReference type="EMBL" id="KKL54187.1"/>
    </source>
</evidence>
<evidence type="ECO:0000259" key="4">
    <source>
        <dbReference type="PROSITE" id="PS50977"/>
    </source>
</evidence>
<dbReference type="EMBL" id="LAZR01031287">
    <property type="protein sequence ID" value="KKL54187.1"/>
    <property type="molecule type" value="Genomic_DNA"/>
</dbReference>
<feature type="domain" description="HTH tetR-type" evidence="4">
    <location>
        <begin position="6"/>
        <end position="66"/>
    </location>
</feature>
<accession>A0A0F9FST9</accession>
<keyword evidence="3" id="KW-0804">Transcription</keyword>
<proteinExistence type="predicted"/>
<evidence type="ECO:0000256" key="3">
    <source>
        <dbReference type="ARBA" id="ARBA00023163"/>
    </source>
</evidence>
<dbReference type="Gene3D" id="1.10.10.60">
    <property type="entry name" value="Homeodomain-like"/>
    <property type="match status" value="1"/>
</dbReference>
<protein>
    <recommendedName>
        <fullName evidence="4">HTH tetR-type domain-containing protein</fullName>
    </recommendedName>
</protein>
<dbReference type="InterPro" id="IPR001647">
    <property type="entry name" value="HTH_TetR"/>
</dbReference>
<evidence type="ECO:0000256" key="1">
    <source>
        <dbReference type="ARBA" id="ARBA00023015"/>
    </source>
</evidence>
<dbReference type="GO" id="GO:0003677">
    <property type="term" value="F:DNA binding"/>
    <property type="evidence" value="ECO:0007669"/>
    <property type="project" value="UniProtKB-KW"/>
</dbReference>
<comment type="caution">
    <text evidence="5">The sequence shown here is derived from an EMBL/GenBank/DDBJ whole genome shotgun (WGS) entry which is preliminary data.</text>
</comment>
<name>A0A0F9FST9_9ZZZZ</name>
<dbReference type="Pfam" id="PF00440">
    <property type="entry name" value="TetR_N"/>
    <property type="match status" value="1"/>
</dbReference>
<evidence type="ECO:0000256" key="2">
    <source>
        <dbReference type="ARBA" id="ARBA00023125"/>
    </source>
</evidence>
<dbReference type="PANTHER" id="PTHR47506:SF10">
    <property type="entry name" value="TRANSCRIPTIONAL REGULATORY PROTEIN"/>
    <property type="match status" value="1"/>
</dbReference>
<dbReference type="InterPro" id="IPR009057">
    <property type="entry name" value="Homeodomain-like_sf"/>
</dbReference>
<dbReference type="SUPFAM" id="SSF48498">
    <property type="entry name" value="Tetracyclin repressor-like, C-terminal domain"/>
    <property type="match status" value="1"/>
</dbReference>
<dbReference type="AlphaFoldDB" id="A0A0F9FST9"/>
<dbReference type="PANTHER" id="PTHR47506">
    <property type="entry name" value="TRANSCRIPTIONAL REGULATORY PROTEIN"/>
    <property type="match status" value="1"/>
</dbReference>
<dbReference type="InterPro" id="IPR036271">
    <property type="entry name" value="Tet_transcr_reg_TetR-rel_C_sf"/>
</dbReference>